<keyword evidence="3" id="KW-0804">Transcription</keyword>
<dbReference type="SUPFAM" id="SSF51215">
    <property type="entry name" value="Regulatory protein AraC"/>
    <property type="match status" value="1"/>
</dbReference>
<evidence type="ECO:0000256" key="3">
    <source>
        <dbReference type="ARBA" id="ARBA00023163"/>
    </source>
</evidence>
<dbReference type="RefSeq" id="WP_307207254.1">
    <property type="nucleotide sequence ID" value="NZ_JAUSSU010000011.1"/>
</dbReference>
<dbReference type="Pfam" id="PF12833">
    <property type="entry name" value="HTH_18"/>
    <property type="match status" value="1"/>
</dbReference>
<dbReference type="Gene3D" id="1.10.10.60">
    <property type="entry name" value="Homeodomain-like"/>
    <property type="match status" value="2"/>
</dbReference>
<dbReference type="InterPro" id="IPR018062">
    <property type="entry name" value="HTH_AraC-typ_CS"/>
</dbReference>
<dbReference type="PROSITE" id="PS01124">
    <property type="entry name" value="HTH_ARAC_FAMILY_2"/>
    <property type="match status" value="1"/>
</dbReference>
<dbReference type="EMBL" id="JAUSSU010000011">
    <property type="protein sequence ID" value="MDQ0115530.1"/>
    <property type="molecule type" value="Genomic_DNA"/>
</dbReference>
<dbReference type="PRINTS" id="PR00032">
    <property type="entry name" value="HTHARAC"/>
</dbReference>
<name>A0ABT9U7B0_PAEHA</name>
<dbReference type="PANTHER" id="PTHR43280:SF30">
    <property type="entry name" value="MMSAB OPERON REGULATORY PROTEIN"/>
    <property type="match status" value="1"/>
</dbReference>
<dbReference type="SUPFAM" id="SSF46689">
    <property type="entry name" value="Homeodomain-like"/>
    <property type="match status" value="1"/>
</dbReference>
<evidence type="ECO:0000256" key="2">
    <source>
        <dbReference type="ARBA" id="ARBA00023125"/>
    </source>
</evidence>
<feature type="domain" description="HTH araC/xylS-type" evidence="4">
    <location>
        <begin position="193"/>
        <end position="291"/>
    </location>
</feature>
<dbReference type="PANTHER" id="PTHR43280">
    <property type="entry name" value="ARAC-FAMILY TRANSCRIPTIONAL REGULATOR"/>
    <property type="match status" value="1"/>
</dbReference>
<dbReference type="InterPro" id="IPR020449">
    <property type="entry name" value="Tscrpt_reg_AraC-type_HTH"/>
</dbReference>
<dbReference type="Proteomes" id="UP001229346">
    <property type="component" value="Unassembled WGS sequence"/>
</dbReference>
<evidence type="ECO:0000313" key="5">
    <source>
        <dbReference type="EMBL" id="MDQ0115530.1"/>
    </source>
</evidence>
<dbReference type="SMART" id="SM00342">
    <property type="entry name" value="HTH_ARAC"/>
    <property type="match status" value="1"/>
</dbReference>
<dbReference type="InterPro" id="IPR037923">
    <property type="entry name" value="HTH-like"/>
</dbReference>
<proteinExistence type="predicted"/>
<keyword evidence="6" id="KW-1185">Reference proteome</keyword>
<dbReference type="InterPro" id="IPR018060">
    <property type="entry name" value="HTH_AraC"/>
</dbReference>
<gene>
    <name evidence="5" type="ORF">J2T15_004997</name>
</gene>
<dbReference type="PROSITE" id="PS00041">
    <property type="entry name" value="HTH_ARAC_FAMILY_1"/>
    <property type="match status" value="1"/>
</dbReference>
<dbReference type="InterPro" id="IPR014710">
    <property type="entry name" value="RmlC-like_jellyroll"/>
</dbReference>
<comment type="caution">
    <text evidence="5">The sequence shown here is derived from an EMBL/GenBank/DDBJ whole genome shotgun (WGS) entry which is preliminary data.</text>
</comment>
<dbReference type="Pfam" id="PF02311">
    <property type="entry name" value="AraC_binding"/>
    <property type="match status" value="1"/>
</dbReference>
<evidence type="ECO:0000313" key="6">
    <source>
        <dbReference type="Proteomes" id="UP001229346"/>
    </source>
</evidence>
<dbReference type="InterPro" id="IPR009057">
    <property type="entry name" value="Homeodomain-like_sf"/>
</dbReference>
<evidence type="ECO:0000259" key="4">
    <source>
        <dbReference type="PROSITE" id="PS01124"/>
    </source>
</evidence>
<accession>A0ABT9U7B0</accession>
<organism evidence="5 6">
    <name type="scientific">Paenibacillus harenae</name>
    <dbReference type="NCBI Taxonomy" id="306543"/>
    <lineage>
        <taxon>Bacteria</taxon>
        <taxon>Bacillati</taxon>
        <taxon>Bacillota</taxon>
        <taxon>Bacilli</taxon>
        <taxon>Bacillales</taxon>
        <taxon>Paenibacillaceae</taxon>
        <taxon>Paenibacillus</taxon>
    </lineage>
</organism>
<keyword evidence="2" id="KW-0238">DNA-binding</keyword>
<evidence type="ECO:0000256" key="1">
    <source>
        <dbReference type="ARBA" id="ARBA00023015"/>
    </source>
</evidence>
<dbReference type="Gene3D" id="2.60.120.10">
    <property type="entry name" value="Jelly Rolls"/>
    <property type="match status" value="1"/>
</dbReference>
<sequence length="296" mass="34050">MRKEMPAIHCLELTIPPLPQLLTIGHSFWPPGQQHFVRSFNVYDMLFVMKGTLYMTEDDVPYEINEGSMLILEPNRVHVGHRPCEETTEIYWIHFVHPAPVRTVDSGQIPWSIPSAKGTDHDVAPHRQVMYVPKFTSVNMLDIVPLLQRMLELHHALSPASSLPLQTQLAGLFVELQTAVRTQYAPRSRLLCDQAIAYLQHHLTRPFDAKHMEQTLHFHFDYVARCLKKYTSMSPLQYLHDLQVRTAKSLLENTELSVGEIGQRIGIENANYFIRLFRKQTGITPGQYRSARIGMT</sequence>
<dbReference type="InterPro" id="IPR003313">
    <property type="entry name" value="AraC-bd"/>
</dbReference>
<reference evidence="5 6" key="1">
    <citation type="submission" date="2023-07" db="EMBL/GenBank/DDBJ databases">
        <title>Sorghum-associated microbial communities from plants grown in Nebraska, USA.</title>
        <authorList>
            <person name="Schachtman D."/>
        </authorList>
    </citation>
    <scope>NUCLEOTIDE SEQUENCE [LARGE SCALE GENOMIC DNA]</scope>
    <source>
        <strain evidence="5 6">CC482</strain>
    </source>
</reference>
<keyword evidence="1" id="KW-0805">Transcription regulation</keyword>
<protein>
    <submittedName>
        <fullName evidence="5">AraC-like DNA-binding protein</fullName>
    </submittedName>
</protein>